<evidence type="ECO:0000256" key="3">
    <source>
        <dbReference type="ARBA" id="ARBA00023002"/>
    </source>
</evidence>
<accession>A0AAW9R9J6</accession>
<feature type="domain" description="FAD-binding PCMH-type" evidence="4">
    <location>
        <begin position="1"/>
        <end position="176"/>
    </location>
</feature>
<dbReference type="EMBL" id="JAZHOG010000018">
    <property type="protein sequence ID" value="MEJ8569774.1"/>
    <property type="molecule type" value="Genomic_DNA"/>
</dbReference>
<dbReference type="InterPro" id="IPR016166">
    <property type="entry name" value="FAD-bd_PCMH"/>
</dbReference>
<keyword evidence="1" id="KW-0285">Flavoprotein</keyword>
<dbReference type="InterPro" id="IPR051312">
    <property type="entry name" value="Diverse_Substr_Oxidored"/>
</dbReference>
<dbReference type="PANTHER" id="PTHR42659:SF2">
    <property type="entry name" value="XANTHINE DEHYDROGENASE SUBUNIT C-RELATED"/>
    <property type="match status" value="1"/>
</dbReference>
<evidence type="ECO:0000313" key="5">
    <source>
        <dbReference type="EMBL" id="MEJ8569774.1"/>
    </source>
</evidence>
<dbReference type="InterPro" id="IPR036683">
    <property type="entry name" value="CO_DH_flav_C_dom_sf"/>
</dbReference>
<evidence type="ECO:0000259" key="4">
    <source>
        <dbReference type="PROSITE" id="PS51387"/>
    </source>
</evidence>
<evidence type="ECO:0000256" key="2">
    <source>
        <dbReference type="ARBA" id="ARBA00022827"/>
    </source>
</evidence>
<dbReference type="AlphaFoldDB" id="A0AAW9R9J6"/>
<dbReference type="GO" id="GO:0016491">
    <property type="term" value="F:oxidoreductase activity"/>
    <property type="evidence" value="ECO:0007669"/>
    <property type="project" value="UniProtKB-KW"/>
</dbReference>
<dbReference type="GO" id="GO:0071949">
    <property type="term" value="F:FAD binding"/>
    <property type="evidence" value="ECO:0007669"/>
    <property type="project" value="InterPro"/>
</dbReference>
<keyword evidence="6" id="KW-1185">Reference proteome</keyword>
<dbReference type="Gene3D" id="3.30.390.50">
    <property type="entry name" value="CO dehydrogenase flavoprotein, C-terminal domain"/>
    <property type="match status" value="1"/>
</dbReference>
<evidence type="ECO:0000256" key="1">
    <source>
        <dbReference type="ARBA" id="ARBA00022630"/>
    </source>
</evidence>
<dbReference type="Gene3D" id="3.30.465.10">
    <property type="match status" value="1"/>
</dbReference>
<dbReference type="SUPFAM" id="SSF56176">
    <property type="entry name" value="FAD-binding/transporter-associated domain-like"/>
    <property type="match status" value="1"/>
</dbReference>
<dbReference type="RefSeq" id="WP_354697101.1">
    <property type="nucleotide sequence ID" value="NZ_JAZHOG010000018.1"/>
</dbReference>
<gene>
    <name evidence="5" type="ORF">V3330_19250</name>
</gene>
<organism evidence="5 6">
    <name type="scientific">Elongatibacter sediminis</name>
    <dbReference type="NCBI Taxonomy" id="3119006"/>
    <lineage>
        <taxon>Bacteria</taxon>
        <taxon>Pseudomonadati</taxon>
        <taxon>Pseudomonadota</taxon>
        <taxon>Gammaproteobacteria</taxon>
        <taxon>Chromatiales</taxon>
        <taxon>Wenzhouxiangellaceae</taxon>
        <taxon>Elongatibacter</taxon>
    </lineage>
</organism>
<dbReference type="SUPFAM" id="SSF55447">
    <property type="entry name" value="CO dehydrogenase flavoprotein C-terminal domain-like"/>
    <property type="match status" value="1"/>
</dbReference>
<proteinExistence type="predicted"/>
<reference evidence="5 6" key="1">
    <citation type="submission" date="2024-02" db="EMBL/GenBank/DDBJ databases">
        <title>A novel Wenzhouxiangellaceae bacterium, isolated from coastal sediments.</title>
        <authorList>
            <person name="Du Z.-J."/>
            <person name="Ye Y.-Q."/>
            <person name="Zhang X.-Y."/>
        </authorList>
    </citation>
    <scope>NUCLEOTIDE SEQUENCE [LARGE SCALE GENOMIC DNA]</scope>
    <source>
        <strain evidence="5 6">CH-27</strain>
    </source>
</reference>
<dbReference type="Proteomes" id="UP001359886">
    <property type="component" value="Unassembled WGS sequence"/>
</dbReference>
<dbReference type="InterPro" id="IPR002346">
    <property type="entry name" value="Mopterin_DH_FAD-bd"/>
</dbReference>
<dbReference type="Pfam" id="PF03450">
    <property type="entry name" value="CO_deh_flav_C"/>
    <property type="match status" value="1"/>
</dbReference>
<comment type="caution">
    <text evidence="5">The sequence shown here is derived from an EMBL/GenBank/DDBJ whole genome shotgun (WGS) entry which is preliminary data.</text>
</comment>
<dbReference type="PROSITE" id="PS51387">
    <property type="entry name" value="FAD_PCMH"/>
    <property type="match status" value="1"/>
</dbReference>
<name>A0AAW9R9J6_9GAMM</name>
<evidence type="ECO:0000313" key="6">
    <source>
        <dbReference type="Proteomes" id="UP001359886"/>
    </source>
</evidence>
<sequence>MYPAPFTYHRAHSVDQAIDMLGQIGEGARVLAGGQSLLPILKLRFDEPTDLVDVGRIEGLNGIELGQDDIRIGALATHRRIAASDVAGAIPIVSDCANGIADNQVRSRGTIGGSVASGDPSCDWPVLLHTLDAKVHSRGPNGERTRDINGFVSDLYETVLDAGEIITGVQFALPGSGSGGAYCAFKRCAPAYPSVSVGVQLVLSGGEVSSARIALGSSAPTPVRAREAESELEGGAITPDRVSRAAEAAVAAADPFPDQRGSAGFKRQLIATLVRRATGIAERRAKGETVKNSHEYY</sequence>
<dbReference type="InterPro" id="IPR016169">
    <property type="entry name" value="FAD-bd_PCMH_sub2"/>
</dbReference>
<keyword evidence="2" id="KW-0274">FAD</keyword>
<dbReference type="Pfam" id="PF00941">
    <property type="entry name" value="FAD_binding_5"/>
    <property type="match status" value="1"/>
</dbReference>
<dbReference type="InterPro" id="IPR036318">
    <property type="entry name" value="FAD-bd_PCMH-like_sf"/>
</dbReference>
<keyword evidence="3" id="KW-0560">Oxidoreductase</keyword>
<protein>
    <submittedName>
        <fullName evidence="5">Xanthine dehydrogenase family protein subunit M</fullName>
    </submittedName>
</protein>
<dbReference type="SMART" id="SM01092">
    <property type="entry name" value="CO_deh_flav_C"/>
    <property type="match status" value="1"/>
</dbReference>
<dbReference type="InterPro" id="IPR016167">
    <property type="entry name" value="FAD-bd_PCMH_sub1"/>
</dbReference>
<dbReference type="Gene3D" id="3.30.43.10">
    <property type="entry name" value="Uridine Diphospho-n-acetylenolpyruvylglucosamine Reductase, domain 2"/>
    <property type="match status" value="1"/>
</dbReference>
<dbReference type="InterPro" id="IPR005107">
    <property type="entry name" value="CO_DH_flav_C"/>
</dbReference>
<dbReference type="PANTHER" id="PTHR42659">
    <property type="entry name" value="XANTHINE DEHYDROGENASE SUBUNIT C-RELATED"/>
    <property type="match status" value="1"/>
</dbReference>